<accession>A0A8S5QCN8</accession>
<protein>
    <submittedName>
        <fullName evidence="1">Uncharacterized protein</fullName>
    </submittedName>
</protein>
<name>A0A8S5QCN8_9CAUD</name>
<proteinExistence type="predicted"/>
<organism evidence="1">
    <name type="scientific">Siphoviridae sp. ctVii20</name>
    <dbReference type="NCBI Taxonomy" id="2825533"/>
    <lineage>
        <taxon>Viruses</taxon>
        <taxon>Duplodnaviria</taxon>
        <taxon>Heunggongvirae</taxon>
        <taxon>Uroviricota</taxon>
        <taxon>Caudoviricetes</taxon>
    </lineage>
</organism>
<sequence>MLSLEQIEVLEGVLVERAEEILCHMNSQGTIDRFLKIAGLSDLFEEEAKETDNQDPSGYIVVIGASMISANAIKGICKTMGISPKRLKLYLDYEKAQKLNYRSMYCSSRYALVLFGPIGHSARNKGGYSSIITAIEGQNGYPPVIRLGTNELKVTKTGFKKALADAIERGYIIQDQESA</sequence>
<dbReference type="EMBL" id="BK015631">
    <property type="protein sequence ID" value="DAE16840.1"/>
    <property type="molecule type" value="Genomic_DNA"/>
</dbReference>
<reference evidence="1" key="1">
    <citation type="journal article" date="2021" name="Proc. Natl. Acad. Sci. U.S.A.">
        <title>A Catalog of Tens of Thousands of Viruses from Human Metagenomes Reveals Hidden Associations with Chronic Diseases.</title>
        <authorList>
            <person name="Tisza M.J."/>
            <person name="Buck C.B."/>
        </authorList>
    </citation>
    <scope>NUCLEOTIDE SEQUENCE</scope>
    <source>
        <strain evidence="1">CtVii20</strain>
    </source>
</reference>
<evidence type="ECO:0000313" key="1">
    <source>
        <dbReference type="EMBL" id="DAE16840.1"/>
    </source>
</evidence>